<dbReference type="RefSeq" id="WP_344117811.1">
    <property type="nucleotide sequence ID" value="NZ_BAAABW010000013.1"/>
</dbReference>
<keyword evidence="3" id="KW-1185">Reference proteome</keyword>
<evidence type="ECO:0000313" key="2">
    <source>
        <dbReference type="EMBL" id="GAA0347214.1"/>
    </source>
</evidence>
<organism evidence="2 3">
    <name type="scientific">Streptomyces blastmyceticus</name>
    <dbReference type="NCBI Taxonomy" id="68180"/>
    <lineage>
        <taxon>Bacteria</taxon>
        <taxon>Bacillati</taxon>
        <taxon>Actinomycetota</taxon>
        <taxon>Actinomycetes</taxon>
        <taxon>Kitasatosporales</taxon>
        <taxon>Streptomycetaceae</taxon>
        <taxon>Streptomyces</taxon>
    </lineage>
</organism>
<gene>
    <name evidence="2" type="ORF">GCM10010319_24730</name>
</gene>
<accession>A0ABN0WUW6</accession>
<dbReference type="Proteomes" id="UP001500063">
    <property type="component" value="Unassembled WGS sequence"/>
</dbReference>
<feature type="transmembrane region" description="Helical" evidence="1">
    <location>
        <begin position="16"/>
        <end position="35"/>
    </location>
</feature>
<keyword evidence="1" id="KW-1133">Transmembrane helix</keyword>
<evidence type="ECO:0000313" key="3">
    <source>
        <dbReference type="Proteomes" id="UP001500063"/>
    </source>
</evidence>
<evidence type="ECO:0000256" key="1">
    <source>
        <dbReference type="SAM" id="Phobius"/>
    </source>
</evidence>
<feature type="transmembrane region" description="Helical" evidence="1">
    <location>
        <begin position="41"/>
        <end position="58"/>
    </location>
</feature>
<keyword evidence="1" id="KW-0812">Transmembrane</keyword>
<comment type="caution">
    <text evidence="2">The sequence shown here is derived from an EMBL/GenBank/DDBJ whole genome shotgun (WGS) entry which is preliminary data.</text>
</comment>
<sequence length="165" mass="18619">MNCSASTWGEGPPRRLLITGFVIYVVWVGVLFLVFGWPSRVFFVLYFVPPALITYYGAQRSKRIDRRWNLTHWALTVRYLMVGHRPVINGGRRAAGRAEWLPLRARLGERAGRLAELPGMGGVEGLLGGDEPKTAAGRAVTLDIRPRLYGPDVVYRARRRGRTKQ</sequence>
<name>A0ABN0WUW6_9ACTN</name>
<reference evidence="2 3" key="1">
    <citation type="journal article" date="2019" name="Int. J. Syst. Evol. Microbiol.">
        <title>The Global Catalogue of Microorganisms (GCM) 10K type strain sequencing project: providing services to taxonomists for standard genome sequencing and annotation.</title>
        <authorList>
            <consortium name="The Broad Institute Genomics Platform"/>
            <consortium name="The Broad Institute Genome Sequencing Center for Infectious Disease"/>
            <person name="Wu L."/>
            <person name="Ma J."/>
        </authorList>
    </citation>
    <scope>NUCLEOTIDE SEQUENCE [LARGE SCALE GENOMIC DNA]</scope>
    <source>
        <strain evidence="2 3">JCM 4565</strain>
    </source>
</reference>
<proteinExistence type="predicted"/>
<protein>
    <recommendedName>
        <fullName evidence="4">Integral membrane protein</fullName>
    </recommendedName>
</protein>
<evidence type="ECO:0008006" key="4">
    <source>
        <dbReference type="Google" id="ProtNLM"/>
    </source>
</evidence>
<dbReference type="EMBL" id="BAAABW010000013">
    <property type="protein sequence ID" value="GAA0347214.1"/>
    <property type="molecule type" value="Genomic_DNA"/>
</dbReference>
<keyword evidence="1" id="KW-0472">Membrane</keyword>